<dbReference type="RefSeq" id="WP_083642718.1">
    <property type="nucleotide sequence ID" value="NZ_MLBF01000037.1"/>
</dbReference>
<evidence type="ECO:0000259" key="1">
    <source>
        <dbReference type="Pfam" id="PF14355"/>
    </source>
</evidence>
<evidence type="ECO:0000313" key="3">
    <source>
        <dbReference type="Proteomes" id="UP000186102"/>
    </source>
</evidence>
<protein>
    <submittedName>
        <fullName evidence="2">Abortive phage resistance protein</fullName>
    </submittedName>
</protein>
<feature type="domain" description="Abortive infection protein-like C-terminal" evidence="1">
    <location>
        <begin position="169"/>
        <end position="245"/>
    </location>
</feature>
<evidence type="ECO:0000313" key="2">
    <source>
        <dbReference type="EMBL" id="OLN28967.1"/>
    </source>
</evidence>
<organism evidence="2 3">
    <name type="scientific">Desulfosporosinus metallidurans</name>
    <dbReference type="NCBI Taxonomy" id="1888891"/>
    <lineage>
        <taxon>Bacteria</taxon>
        <taxon>Bacillati</taxon>
        <taxon>Bacillota</taxon>
        <taxon>Clostridia</taxon>
        <taxon>Eubacteriales</taxon>
        <taxon>Desulfitobacteriaceae</taxon>
        <taxon>Desulfosporosinus</taxon>
    </lineage>
</organism>
<proteinExistence type="predicted"/>
<dbReference type="EMBL" id="MLBF01000037">
    <property type="protein sequence ID" value="OLN28967.1"/>
    <property type="molecule type" value="Genomic_DNA"/>
</dbReference>
<reference evidence="2 3" key="1">
    <citation type="submission" date="2016-09" db="EMBL/GenBank/DDBJ databases">
        <title>Complete genome of Desulfosporosinus sp. OL.</title>
        <authorList>
            <person name="Mardanov A."/>
            <person name="Beletsky A."/>
            <person name="Panova A."/>
            <person name="Karnachuk O."/>
            <person name="Ravin N."/>
        </authorList>
    </citation>
    <scope>NUCLEOTIDE SEQUENCE [LARGE SCALE GENOMIC DNA]</scope>
    <source>
        <strain evidence="2 3">OL</strain>
    </source>
</reference>
<dbReference type="InterPro" id="IPR026001">
    <property type="entry name" value="Abi-like_C"/>
</dbReference>
<dbReference type="OrthoDB" id="2266599at2"/>
<dbReference type="Pfam" id="PF14355">
    <property type="entry name" value="Abi_C"/>
    <property type="match status" value="1"/>
</dbReference>
<comment type="caution">
    <text evidence="2">The sequence shown here is derived from an EMBL/GenBank/DDBJ whole genome shotgun (WGS) entry which is preliminary data.</text>
</comment>
<dbReference type="AlphaFoldDB" id="A0A1Q8QNQ4"/>
<accession>A0A1Q8QNQ4</accession>
<keyword evidence="3" id="KW-1185">Reference proteome</keyword>
<sequence length="253" mass="28851">MIDPGIEKVCKILIRRERADLADQLQNSHSVVDESSTYGSYSYSTISSFDIFSPIEDYEKLVKISDDEQKTLLNAVMLVYPPKDNSPEIRSLRFFVDFDLEPMHHIDCKGLKELGFDYIKEQMQKCEVKIDNSDYDGAITNARTLVESVCLFILEENNVSSDCDGNLIKIYKEVNKVLKTDPSLYEEECFKQILSGMVSIINGLASLRNRMSDAHGRSNAKYYKPSVRHAILAMNSAKVISEFLYSSWKSKHS</sequence>
<name>A0A1Q8QNQ4_9FIRM</name>
<dbReference type="Proteomes" id="UP000186102">
    <property type="component" value="Unassembled WGS sequence"/>
</dbReference>
<gene>
    <name evidence="2" type="ORF">DSOL_3778</name>
</gene>
<dbReference type="STRING" id="1888891.DSOL_3778"/>